<comment type="caution">
    <text evidence="1">The sequence shown here is derived from an EMBL/GenBank/DDBJ whole genome shotgun (WGS) entry which is preliminary data.</text>
</comment>
<reference evidence="1" key="1">
    <citation type="submission" date="2020-11" db="EMBL/GenBank/DDBJ databases">
        <title>Kefir isolates.</title>
        <authorList>
            <person name="Marcisauskas S."/>
            <person name="Kim Y."/>
            <person name="Blasche S."/>
        </authorList>
    </citation>
    <scope>NUCLEOTIDE SEQUENCE</scope>
    <source>
        <strain evidence="1">Olga-1</strain>
    </source>
</reference>
<evidence type="ECO:0000313" key="2">
    <source>
        <dbReference type="Proteomes" id="UP000697127"/>
    </source>
</evidence>
<dbReference type="Proteomes" id="UP000697127">
    <property type="component" value="Unassembled WGS sequence"/>
</dbReference>
<dbReference type="GO" id="GO:1990904">
    <property type="term" value="C:ribonucleoprotein complex"/>
    <property type="evidence" value="ECO:0007669"/>
    <property type="project" value="InterPro"/>
</dbReference>
<dbReference type="AlphaFoldDB" id="A0A9P7BFT3"/>
<dbReference type="InterPro" id="IPR025694">
    <property type="entry name" value="MNE1"/>
</dbReference>
<dbReference type="Pfam" id="PF13762">
    <property type="entry name" value="MNE1"/>
    <property type="match status" value="1"/>
</dbReference>
<gene>
    <name evidence="1" type="ORF">C6P40_002112</name>
</gene>
<proteinExistence type="predicted"/>
<organism evidence="1 2">
    <name type="scientific">Pichia californica</name>
    <dbReference type="NCBI Taxonomy" id="460514"/>
    <lineage>
        <taxon>Eukaryota</taxon>
        <taxon>Fungi</taxon>
        <taxon>Dikarya</taxon>
        <taxon>Ascomycota</taxon>
        <taxon>Saccharomycotina</taxon>
        <taxon>Pichiomycetes</taxon>
        <taxon>Pichiales</taxon>
        <taxon>Pichiaceae</taxon>
        <taxon>Pichia</taxon>
    </lineage>
</organism>
<accession>A0A9P7BFT3</accession>
<name>A0A9P7BFT3_9ASCO</name>
<protein>
    <submittedName>
        <fullName evidence="1">Uncharacterized protein</fullName>
    </submittedName>
</protein>
<sequence>MNFSSLEKSKFLTKAVTKQLNDILCANGKSQEALKILNTIQSKNLIDFGVTTIANQIFIRDSNPIQRELYKDFLKKMKLEVDYFEIPRLLNNDQYEQAALLSIRQFDKLSQIKYLSDDKSASNLQMFKILIEATARNDTVIILQLLTRLNRLHVLTEENYSHILSLAITNNNETLLINIYDDIIRSNINLTDDTWEYYAGVFIKSQDSEKVLKIIERVKSVEVKNVICLKWISTLDFKECMLLLDSLINDKTFEFIEYNDLPTPLISIQDLHMYSNISEKISVLNELSLVHTKELLIHSLLSSIDNTDTHLRSTIFLINGLGFNKDLLNERHKDIIFHQISKYSYKLTSLKLFKFFKKQGLKFSVINYLHILKCQCHGEEHDTLFYLLIEVLQDYRKVPTEIVKFLKELNNSINDNRLNLFFSKTAFQSIDDIKYEINYEFLGNRLEYEQQRTKTDHNVIDNYSEYKYEKDIELVDSLNL</sequence>
<keyword evidence="2" id="KW-1185">Reference proteome</keyword>
<dbReference type="GO" id="GO:0000372">
    <property type="term" value="P:Group I intron splicing"/>
    <property type="evidence" value="ECO:0007669"/>
    <property type="project" value="InterPro"/>
</dbReference>
<evidence type="ECO:0000313" key="1">
    <source>
        <dbReference type="EMBL" id="KAG0687603.1"/>
    </source>
</evidence>
<dbReference type="EMBL" id="PUHW01000239">
    <property type="protein sequence ID" value="KAG0687603.1"/>
    <property type="molecule type" value="Genomic_DNA"/>
</dbReference>